<keyword evidence="1" id="KW-1133">Transmembrane helix</keyword>
<evidence type="ECO:0000313" key="2">
    <source>
        <dbReference type="EMBL" id="GIQ89244.1"/>
    </source>
</evidence>
<name>A0A9K3D591_9EUKA</name>
<keyword evidence="3" id="KW-1185">Reference proteome</keyword>
<sequence length="228" mass="24657">NTPVFWSNYSELNTLYGDYFRVASITQYRPTSESIALSLTMPMETSGELIKECRLSVDVDLTLDTSIVSPAVSLTDTLSIESVGMATHTISVSAPLSLSVSDTLRPDTSLTSCVPEPDPATLADLLPSHIHAAKASDCDNQLHSHPYVSTMPATAPSGSELTLDLLLTLSPDPVPVYVSSAYTFVVGWIVALFGVFQLARYAMHKCVMSGRLPVQRVVPGIHTKNREE</sequence>
<evidence type="ECO:0000256" key="1">
    <source>
        <dbReference type="SAM" id="Phobius"/>
    </source>
</evidence>
<reference evidence="2 3" key="1">
    <citation type="journal article" date="2018" name="PLoS ONE">
        <title>The draft genome of Kipferlia bialata reveals reductive genome evolution in fornicate parasites.</title>
        <authorList>
            <person name="Tanifuji G."/>
            <person name="Takabayashi S."/>
            <person name="Kume K."/>
            <person name="Takagi M."/>
            <person name="Nakayama T."/>
            <person name="Kamikawa R."/>
            <person name="Inagaki Y."/>
            <person name="Hashimoto T."/>
        </authorList>
    </citation>
    <scope>NUCLEOTIDE SEQUENCE [LARGE SCALE GENOMIC DNA]</scope>
    <source>
        <strain evidence="2">NY0173</strain>
    </source>
</reference>
<protein>
    <submittedName>
        <fullName evidence="2">Uncharacterized protein</fullName>
    </submittedName>
</protein>
<feature type="non-terminal residue" evidence="2">
    <location>
        <position position="228"/>
    </location>
</feature>
<keyword evidence="1" id="KW-0472">Membrane</keyword>
<dbReference type="EMBL" id="BDIP01004838">
    <property type="protein sequence ID" value="GIQ89244.1"/>
    <property type="molecule type" value="Genomic_DNA"/>
</dbReference>
<feature type="transmembrane region" description="Helical" evidence="1">
    <location>
        <begin position="176"/>
        <end position="199"/>
    </location>
</feature>
<gene>
    <name evidence="2" type="ORF">KIPB_011668</name>
</gene>
<dbReference type="AlphaFoldDB" id="A0A9K3D591"/>
<evidence type="ECO:0000313" key="3">
    <source>
        <dbReference type="Proteomes" id="UP000265618"/>
    </source>
</evidence>
<accession>A0A9K3D591</accession>
<dbReference type="Proteomes" id="UP000265618">
    <property type="component" value="Unassembled WGS sequence"/>
</dbReference>
<organism evidence="2 3">
    <name type="scientific">Kipferlia bialata</name>
    <dbReference type="NCBI Taxonomy" id="797122"/>
    <lineage>
        <taxon>Eukaryota</taxon>
        <taxon>Metamonada</taxon>
        <taxon>Carpediemonas-like organisms</taxon>
        <taxon>Kipferlia</taxon>
    </lineage>
</organism>
<comment type="caution">
    <text evidence="2">The sequence shown here is derived from an EMBL/GenBank/DDBJ whole genome shotgun (WGS) entry which is preliminary data.</text>
</comment>
<keyword evidence="1" id="KW-0812">Transmembrane</keyword>
<proteinExistence type="predicted"/>